<evidence type="ECO:0000259" key="1">
    <source>
        <dbReference type="PROSITE" id="PS50943"/>
    </source>
</evidence>
<dbReference type="CDD" id="cd06529">
    <property type="entry name" value="S24_LexA-like"/>
    <property type="match status" value="1"/>
</dbReference>
<dbReference type="RefSeq" id="WP_138473782.1">
    <property type="nucleotide sequence ID" value="NZ_VBTH01000002.1"/>
</dbReference>
<feature type="domain" description="HTH cro/C1-type" evidence="1">
    <location>
        <begin position="29"/>
        <end position="69"/>
    </location>
</feature>
<evidence type="ECO:0000313" key="2">
    <source>
        <dbReference type="EMBL" id="TLQ05438.1"/>
    </source>
</evidence>
<dbReference type="SUPFAM" id="SSF47413">
    <property type="entry name" value="lambda repressor-like DNA-binding domains"/>
    <property type="match status" value="1"/>
</dbReference>
<dbReference type="Gene3D" id="2.10.109.10">
    <property type="entry name" value="Umud Fragment, subunit A"/>
    <property type="match status" value="1"/>
</dbReference>
<dbReference type="PANTHER" id="PTHR33516">
    <property type="entry name" value="LEXA REPRESSOR"/>
    <property type="match status" value="1"/>
</dbReference>
<dbReference type="SMART" id="SM00530">
    <property type="entry name" value="HTH_XRE"/>
    <property type="match status" value="1"/>
</dbReference>
<dbReference type="CDD" id="cd00093">
    <property type="entry name" value="HTH_XRE"/>
    <property type="match status" value="1"/>
</dbReference>
<dbReference type="PROSITE" id="PS50943">
    <property type="entry name" value="HTH_CROC1"/>
    <property type="match status" value="1"/>
</dbReference>
<sequence>MSYKLGEYLRTLRGNRSLREISKLTNGEVSHSYINDLEKGVSRRGNVIKPSPDKLMELSKVYGVQYHELMDLAGYPSDSSSLTNIKPFSKNDMINIPVVGVIKAGPDGLAMQDYQGSEFAMKDDLDSSFEYFWLIVTGDSMVGDGINDGDYALIKKTTEFNNGDICAVIVDGEEGTLKHVTKEPTSIVLTASNPKYQPRIFIGKDMNEIMIAGKLERTMRKY</sequence>
<dbReference type="GO" id="GO:0003677">
    <property type="term" value="F:DNA binding"/>
    <property type="evidence" value="ECO:0007669"/>
    <property type="project" value="InterPro"/>
</dbReference>
<dbReference type="InterPro" id="IPR001387">
    <property type="entry name" value="Cro/C1-type_HTH"/>
</dbReference>
<dbReference type="EMBL" id="VBTH01000002">
    <property type="protein sequence ID" value="TLQ05438.1"/>
    <property type="molecule type" value="Genomic_DNA"/>
</dbReference>
<reference evidence="2 3" key="1">
    <citation type="submission" date="2019-05" db="EMBL/GenBank/DDBJ databases">
        <title>The metagenome of a microbial culture collection derived from dairy environment covers the genomic content of the human microbiome.</title>
        <authorList>
            <person name="Roder T."/>
            <person name="Wuthrich D."/>
            <person name="Sattari Z."/>
            <person name="Von Ah U."/>
            <person name="Bar C."/>
            <person name="Ronchi F."/>
            <person name="Macpherson A.J."/>
            <person name="Ganal-Vonarburg S.C."/>
            <person name="Bruggmann R."/>
            <person name="Vergeres G."/>
        </authorList>
    </citation>
    <scope>NUCLEOTIDE SEQUENCE [LARGE SCALE GENOMIC DNA]</scope>
    <source>
        <strain evidence="2 3">FAM 18815</strain>
    </source>
</reference>
<protein>
    <submittedName>
        <fullName evidence="2">Helix-turn-helix domain-containing protein</fullName>
    </submittedName>
</protein>
<dbReference type="Proteomes" id="UP000305541">
    <property type="component" value="Unassembled WGS sequence"/>
</dbReference>
<dbReference type="InterPro" id="IPR015927">
    <property type="entry name" value="Peptidase_S24_S26A/B/C"/>
</dbReference>
<proteinExistence type="predicted"/>
<accession>A0A5R9BXH9</accession>
<dbReference type="InterPro" id="IPR039418">
    <property type="entry name" value="LexA-like"/>
</dbReference>
<comment type="caution">
    <text evidence="2">The sequence shown here is derived from an EMBL/GenBank/DDBJ whole genome shotgun (WGS) entry which is preliminary data.</text>
</comment>
<dbReference type="PANTHER" id="PTHR33516:SF2">
    <property type="entry name" value="LEXA REPRESSOR-RELATED"/>
    <property type="match status" value="1"/>
</dbReference>
<dbReference type="SUPFAM" id="SSF51306">
    <property type="entry name" value="LexA/Signal peptidase"/>
    <property type="match status" value="1"/>
</dbReference>
<dbReference type="InterPro" id="IPR036286">
    <property type="entry name" value="LexA/Signal_pep-like_sf"/>
</dbReference>
<dbReference type="AlphaFoldDB" id="A0A5R9BXH9"/>
<gene>
    <name evidence="2" type="ORF">FEZ51_01905</name>
</gene>
<dbReference type="OrthoDB" id="194368at2"/>
<dbReference type="Gene3D" id="1.10.260.40">
    <property type="entry name" value="lambda repressor-like DNA-binding domains"/>
    <property type="match status" value="1"/>
</dbReference>
<dbReference type="Pfam" id="PF00717">
    <property type="entry name" value="Peptidase_S24"/>
    <property type="match status" value="1"/>
</dbReference>
<dbReference type="InterPro" id="IPR050077">
    <property type="entry name" value="LexA_repressor"/>
</dbReference>
<evidence type="ECO:0000313" key="3">
    <source>
        <dbReference type="Proteomes" id="UP000305541"/>
    </source>
</evidence>
<organism evidence="2 3">
    <name type="scientific">Pediococcus stilesii</name>
    <dbReference type="NCBI Taxonomy" id="331679"/>
    <lineage>
        <taxon>Bacteria</taxon>
        <taxon>Bacillati</taxon>
        <taxon>Bacillota</taxon>
        <taxon>Bacilli</taxon>
        <taxon>Lactobacillales</taxon>
        <taxon>Lactobacillaceae</taxon>
        <taxon>Pediococcus</taxon>
    </lineage>
</organism>
<dbReference type="InterPro" id="IPR010982">
    <property type="entry name" value="Lambda_DNA-bd_dom_sf"/>
</dbReference>
<name>A0A5R9BXH9_9LACO</name>